<evidence type="ECO:0000256" key="2">
    <source>
        <dbReference type="ARBA" id="ARBA00022692"/>
    </source>
</evidence>
<evidence type="ECO:0000259" key="5">
    <source>
        <dbReference type="Pfam" id="PF06664"/>
    </source>
</evidence>
<dbReference type="PANTHER" id="PTHR31918:SF1">
    <property type="entry name" value="TRANSMEMBRANE PROTEIN 181"/>
    <property type="match status" value="1"/>
</dbReference>
<dbReference type="RefSeq" id="XP_012793047.2">
    <property type="nucleotide sequence ID" value="XM_012937593.3"/>
</dbReference>
<dbReference type="OrthoDB" id="28186at2759"/>
<evidence type="ECO:0000256" key="4">
    <source>
        <dbReference type="ARBA" id="ARBA00023136"/>
    </source>
</evidence>
<dbReference type="PANTHER" id="PTHR31918">
    <property type="entry name" value="TRANSMEMBRANE PROTEIN 181"/>
    <property type="match status" value="1"/>
</dbReference>
<feature type="domain" description="Wntless-like transmembrane" evidence="5">
    <location>
        <begin position="213"/>
        <end position="490"/>
    </location>
</feature>
<organism evidence="7 8">
    <name type="scientific">Schistosoma haematobium</name>
    <name type="common">Blood fluke</name>
    <dbReference type="NCBI Taxonomy" id="6185"/>
    <lineage>
        <taxon>Eukaryota</taxon>
        <taxon>Metazoa</taxon>
        <taxon>Spiralia</taxon>
        <taxon>Lophotrochozoa</taxon>
        <taxon>Platyhelminthes</taxon>
        <taxon>Trematoda</taxon>
        <taxon>Digenea</taxon>
        <taxon>Strigeidida</taxon>
        <taxon>Schistosomatoidea</taxon>
        <taxon>Schistosomatidae</taxon>
        <taxon>Schistosoma</taxon>
    </lineage>
</organism>
<dbReference type="GO" id="GO:0016020">
    <property type="term" value="C:membrane"/>
    <property type="evidence" value="ECO:0007669"/>
    <property type="project" value="UniProtKB-SubCell"/>
</dbReference>
<reference evidence="7" key="1">
    <citation type="journal article" date="2012" name="Nat. Genet.">
        <title>Whole-genome sequence of Schistosoma haematobium.</title>
        <authorList>
            <person name="Young N.D."/>
            <person name="Jex A.R."/>
            <person name="Li B."/>
            <person name="Liu S."/>
            <person name="Yang L."/>
            <person name="Xiong Z."/>
            <person name="Li Y."/>
            <person name="Cantacessi C."/>
            <person name="Hall R.S."/>
            <person name="Xu X."/>
            <person name="Chen F."/>
            <person name="Wu X."/>
            <person name="Zerlotini A."/>
            <person name="Oliveira G."/>
            <person name="Hofmann A."/>
            <person name="Zhang G."/>
            <person name="Fang X."/>
            <person name="Kang Y."/>
            <person name="Campbell B.E."/>
            <person name="Loukas A."/>
            <person name="Ranganathan S."/>
            <person name="Rollinson D."/>
            <person name="Rinaldi G."/>
            <person name="Brindley P.J."/>
            <person name="Yang H."/>
            <person name="Wang J."/>
            <person name="Wang J."/>
            <person name="Gasser R.B."/>
        </authorList>
    </citation>
    <scope>NUCLEOTIDE SEQUENCE</scope>
</reference>
<dbReference type="Pfam" id="PF06664">
    <property type="entry name" value="WLS-like_TM"/>
    <property type="match status" value="1"/>
</dbReference>
<comment type="subcellular location">
    <subcellularLocation>
        <location evidence="1">Membrane</location>
        <topology evidence="1">Multi-pass membrane protein</topology>
    </subcellularLocation>
</comment>
<protein>
    <recommendedName>
        <fullName evidence="9">Transmembrane protein</fullName>
    </recommendedName>
</protein>
<reference evidence="7" key="4">
    <citation type="journal article" date="2022" name="PLoS Pathog.">
        <title>Chromosome-level genome of Schistosoma haematobium underpins genome-wide explorations of molecular variation.</title>
        <authorList>
            <person name="Stroehlein A.J."/>
            <person name="Korhonen P.K."/>
            <person name="Lee V.V."/>
            <person name="Ralph S.A."/>
            <person name="Mentink-Kane M."/>
            <person name="You H."/>
            <person name="McManus D.P."/>
            <person name="Tchuente L.T."/>
            <person name="Stothard J.R."/>
            <person name="Kaur P."/>
            <person name="Dudchenko O."/>
            <person name="Aiden E.L."/>
            <person name="Yang B."/>
            <person name="Yang H."/>
            <person name="Emery A.M."/>
            <person name="Webster B.L."/>
            <person name="Brindley P.J."/>
            <person name="Rollinson D."/>
            <person name="Chang B.C.H."/>
            <person name="Gasser R.B."/>
            <person name="Young N.D."/>
        </authorList>
    </citation>
    <scope>NUCLEOTIDE SEQUENCE</scope>
</reference>
<evidence type="ECO:0000313" key="7">
    <source>
        <dbReference type="EMBL" id="KAH9581412.1"/>
    </source>
</evidence>
<feature type="domain" description="TMEM181 GOLD" evidence="6">
    <location>
        <begin position="70"/>
        <end position="210"/>
    </location>
</feature>
<dbReference type="GeneID" id="24589194"/>
<evidence type="ECO:0000259" key="6">
    <source>
        <dbReference type="Pfam" id="PF21885"/>
    </source>
</evidence>
<evidence type="ECO:0008006" key="9">
    <source>
        <dbReference type="Google" id="ProtNLM"/>
    </source>
</evidence>
<dbReference type="KEGG" id="shx:MS3_00008558"/>
<evidence type="ECO:0000313" key="8">
    <source>
        <dbReference type="Proteomes" id="UP000471633"/>
    </source>
</evidence>
<dbReference type="InterPro" id="IPR040416">
    <property type="entry name" value="TMEM181"/>
</dbReference>
<dbReference type="GO" id="GO:0015643">
    <property type="term" value="F:toxic substance binding"/>
    <property type="evidence" value="ECO:0007669"/>
    <property type="project" value="InterPro"/>
</dbReference>
<keyword evidence="3" id="KW-1133">Transmembrane helix</keyword>
<keyword evidence="8" id="KW-1185">Reference proteome</keyword>
<name>A0A6A5CZQ7_SCHHA</name>
<keyword evidence="4" id="KW-0472">Membrane</keyword>
<keyword evidence="2" id="KW-0812">Transmembrane</keyword>
<accession>A0A6A5CZQ7</accession>
<dbReference type="EMBL" id="AMPZ03000006">
    <property type="protein sequence ID" value="KAH9581412.1"/>
    <property type="molecule type" value="Genomic_DNA"/>
</dbReference>
<proteinExistence type="predicted"/>
<reference evidence="7" key="3">
    <citation type="submission" date="2021-06" db="EMBL/GenBank/DDBJ databases">
        <title>Chromosome-level genome assembly for S. haematobium.</title>
        <authorList>
            <person name="Stroehlein A.J."/>
        </authorList>
    </citation>
    <scope>NUCLEOTIDE SEQUENCE</scope>
</reference>
<reference evidence="7" key="2">
    <citation type="journal article" date="2019" name="Gigascience">
        <title>High-quality Schistosoma haematobium genome achieved by single-molecule and long-range sequencing.</title>
        <authorList>
            <person name="Stroehlein A.J."/>
            <person name="Korhonen P.K."/>
            <person name="Chong T.M."/>
            <person name="Lim Y.L."/>
            <person name="Chan K.G."/>
            <person name="Webster B."/>
            <person name="Rollinson D."/>
            <person name="Brindley P.J."/>
            <person name="Gasser R.B."/>
            <person name="Young N.D."/>
        </authorList>
    </citation>
    <scope>NUCLEOTIDE SEQUENCE</scope>
</reference>
<dbReference type="Proteomes" id="UP000471633">
    <property type="component" value="Unassembled WGS sequence"/>
</dbReference>
<dbReference type="CTD" id="24589194"/>
<evidence type="ECO:0000256" key="3">
    <source>
        <dbReference type="ARBA" id="ARBA00022989"/>
    </source>
</evidence>
<dbReference type="InterPro" id="IPR047843">
    <property type="entry name" value="WLS-like_TM"/>
</dbReference>
<evidence type="ECO:0000256" key="1">
    <source>
        <dbReference type="ARBA" id="ARBA00004141"/>
    </source>
</evidence>
<dbReference type="AlphaFoldDB" id="A0A6A5CZQ7"/>
<sequence length="534" mass="62516">MFLQRDLGTSVPMRLYTMKKRYFVVVTVTFSLIIGCSIIFGLVGPNVSNSVTVSTLIRPSITSLESSVCEVDSPSLSVFHRELWLSAIINRAPLEQNAKVSVNINTSIQVQIPHLATAGSRIGMFKSDPNYKTFVVQMGPIHNRTIQVNCPDTKCDELFLFHLIPVDFTIYKFHVTFYHELSNNHLKYEDYEGEHLLFKIISVDFIFQYYTIEFTYMELVVKFILFVISEAVTIWFYIKMKKFSLNYWTIEQCCMAILLPLLILHNNPLYPLQYLTTNWFPSCLGYLFQITFVAVLLLVWLCIFHGIRISKRTFQKFYLPKICLISIFWLIIFLLITWKVYVEHHEPVFDILEYTDLLIFTVVFISLFGFIYVVLFTVLFIRACHKLRKLPYFNLRLYFLTFQSIIFIIVLGFACLLHFNERLLSQSMDYVRNVKGNISKMTVQQQNSQNYIGLQHRFNDILGYHSTLEFSLIQFTINSYIILLAFVYSPPNNTQIEMDVKDNPSLSMINDSDEDVIYESDTETKTFLFSQLMH</sequence>
<dbReference type="Pfam" id="PF21885">
    <property type="entry name" value="TMEM181_GOLD"/>
    <property type="match status" value="1"/>
</dbReference>
<dbReference type="InterPro" id="IPR054077">
    <property type="entry name" value="TMEM181_GOLD"/>
</dbReference>
<gene>
    <name evidence="7" type="ORF">MS3_00008558</name>
</gene>
<comment type="caution">
    <text evidence="7">The sequence shown here is derived from an EMBL/GenBank/DDBJ whole genome shotgun (WGS) entry which is preliminary data.</text>
</comment>